<keyword evidence="4 7" id="KW-0732">Signal</keyword>
<dbReference type="EMBL" id="KE504164">
    <property type="protein sequence ID" value="EPS98586.1"/>
    <property type="molecule type" value="Genomic_DNA"/>
</dbReference>
<dbReference type="InterPro" id="IPR001563">
    <property type="entry name" value="Peptidase_S10"/>
</dbReference>
<dbReference type="eggNOG" id="KOG1282">
    <property type="taxonomic scope" value="Eukaryota"/>
</dbReference>
<feature type="signal peptide" evidence="7">
    <location>
        <begin position="1"/>
        <end position="21"/>
    </location>
</feature>
<evidence type="ECO:0000256" key="7">
    <source>
        <dbReference type="RuleBase" id="RU361156"/>
    </source>
</evidence>
<dbReference type="Proteomes" id="UP000015241">
    <property type="component" value="Unassembled WGS sequence"/>
</dbReference>
<dbReference type="EC" id="3.4.16.-" evidence="7"/>
<evidence type="ECO:0000256" key="2">
    <source>
        <dbReference type="ARBA" id="ARBA00022645"/>
    </source>
</evidence>
<gene>
    <name evidence="8" type="ORF">FOMPIDRAFT_1051429</name>
</gene>
<dbReference type="PRINTS" id="PR00724">
    <property type="entry name" value="CRBOXYPTASEC"/>
</dbReference>
<accession>S8E039</accession>
<dbReference type="InterPro" id="IPR018202">
    <property type="entry name" value="Ser_caboxypep_ser_AS"/>
</dbReference>
<dbReference type="AlphaFoldDB" id="S8E039"/>
<sequence length="492" mass="54460">MRFLSLPRRCLVALVVVGAAAKSVLNGPAFAVDGAQSPQLLRAPDDLSLLSNDAFSVLSHAAFPKHSARIKKSNFCDGTVAAYTGYIDVEARHLFFYFFESRSKPDEDDVIFWTNGGPGGSSSLGLLMELGPCNTVNSTNTEFNPYGWNDKANIFFVEQPVGVGFSYAEHGELVSTTEEAAVDIAAFVAIFFEHFNKFTGKPFHMAGESYGGRYIPQFAATVLDQNARLVELGLPPVNLASVMIGNGLTNSLDMIPTYYDMKCTGASLPPVESISACVRMKQAIPRCVKMMKEACFDQFDFMSCEAADLFCQTELDAVPSDLNPYDLSRKCDGDLRSTICYPITKDIEAYLNRPETRALLGTDSTPQNWSGVDWELNFRFNARLDVMFPTQYYLEGLLERGVRVLIYVGVYDLYCNWIGNERMTLNIQWSGQEEYADQPLREWTVDGTAAGLTRGDGPLTFATIFGAGHMAPHDMPKETLELVNRWIAQGTL</sequence>
<evidence type="ECO:0000256" key="4">
    <source>
        <dbReference type="ARBA" id="ARBA00022729"/>
    </source>
</evidence>
<evidence type="ECO:0000313" key="8">
    <source>
        <dbReference type="EMBL" id="EPS98586.1"/>
    </source>
</evidence>
<dbReference type="PANTHER" id="PTHR11802">
    <property type="entry name" value="SERINE PROTEASE FAMILY S10 SERINE CARBOXYPEPTIDASE"/>
    <property type="match status" value="1"/>
</dbReference>
<feature type="chain" id="PRO_5005146754" description="Carboxypeptidase" evidence="7">
    <location>
        <begin position="22"/>
        <end position="492"/>
    </location>
</feature>
<keyword evidence="3 7" id="KW-0645">Protease</keyword>
<dbReference type="Gene3D" id="1.10.287.410">
    <property type="match status" value="1"/>
</dbReference>
<dbReference type="InParanoid" id="S8E039"/>
<dbReference type="GO" id="GO:0004185">
    <property type="term" value="F:serine-type carboxypeptidase activity"/>
    <property type="evidence" value="ECO:0007669"/>
    <property type="project" value="UniProtKB-UniRule"/>
</dbReference>
<dbReference type="InterPro" id="IPR029058">
    <property type="entry name" value="AB_hydrolase_fold"/>
</dbReference>
<dbReference type="Gene3D" id="3.40.50.1820">
    <property type="entry name" value="alpha/beta hydrolase"/>
    <property type="match status" value="1"/>
</dbReference>
<evidence type="ECO:0000256" key="6">
    <source>
        <dbReference type="ARBA" id="ARBA00023180"/>
    </source>
</evidence>
<evidence type="ECO:0000256" key="3">
    <source>
        <dbReference type="ARBA" id="ARBA00022670"/>
    </source>
</evidence>
<keyword evidence="6" id="KW-0325">Glycoprotein</keyword>
<dbReference type="STRING" id="743788.S8E039"/>
<dbReference type="InterPro" id="IPR033124">
    <property type="entry name" value="Ser_caboxypep_his_AS"/>
</dbReference>
<dbReference type="GO" id="GO:0006508">
    <property type="term" value="P:proteolysis"/>
    <property type="evidence" value="ECO:0007669"/>
    <property type="project" value="UniProtKB-KW"/>
</dbReference>
<dbReference type="PROSITE" id="PS00131">
    <property type="entry name" value="CARBOXYPEPT_SER_SER"/>
    <property type="match status" value="1"/>
</dbReference>
<reference evidence="8 9" key="1">
    <citation type="journal article" date="2012" name="Science">
        <title>The Paleozoic origin of enzymatic lignin decomposition reconstructed from 31 fungal genomes.</title>
        <authorList>
            <person name="Floudas D."/>
            <person name="Binder M."/>
            <person name="Riley R."/>
            <person name="Barry K."/>
            <person name="Blanchette R.A."/>
            <person name="Henrissat B."/>
            <person name="Martinez A.T."/>
            <person name="Otillar R."/>
            <person name="Spatafora J.W."/>
            <person name="Yadav J.S."/>
            <person name="Aerts A."/>
            <person name="Benoit I."/>
            <person name="Boyd A."/>
            <person name="Carlson A."/>
            <person name="Copeland A."/>
            <person name="Coutinho P.M."/>
            <person name="de Vries R.P."/>
            <person name="Ferreira P."/>
            <person name="Findley K."/>
            <person name="Foster B."/>
            <person name="Gaskell J."/>
            <person name="Glotzer D."/>
            <person name="Gorecki P."/>
            <person name="Heitman J."/>
            <person name="Hesse C."/>
            <person name="Hori C."/>
            <person name="Igarashi K."/>
            <person name="Jurgens J.A."/>
            <person name="Kallen N."/>
            <person name="Kersten P."/>
            <person name="Kohler A."/>
            <person name="Kuees U."/>
            <person name="Kumar T.K.A."/>
            <person name="Kuo A."/>
            <person name="LaButti K."/>
            <person name="Larrondo L.F."/>
            <person name="Lindquist E."/>
            <person name="Ling A."/>
            <person name="Lombard V."/>
            <person name="Lucas S."/>
            <person name="Lundell T."/>
            <person name="Martin R."/>
            <person name="McLaughlin D.J."/>
            <person name="Morgenstern I."/>
            <person name="Morin E."/>
            <person name="Murat C."/>
            <person name="Nagy L.G."/>
            <person name="Nolan M."/>
            <person name="Ohm R.A."/>
            <person name="Patyshakuliyeva A."/>
            <person name="Rokas A."/>
            <person name="Ruiz-Duenas F.J."/>
            <person name="Sabat G."/>
            <person name="Salamov A."/>
            <person name="Samejima M."/>
            <person name="Schmutz J."/>
            <person name="Slot J.C."/>
            <person name="St John F."/>
            <person name="Stenlid J."/>
            <person name="Sun H."/>
            <person name="Sun S."/>
            <person name="Syed K."/>
            <person name="Tsang A."/>
            <person name="Wiebenga A."/>
            <person name="Young D."/>
            <person name="Pisabarro A."/>
            <person name="Eastwood D.C."/>
            <person name="Martin F."/>
            <person name="Cullen D."/>
            <person name="Grigoriev I.V."/>
            <person name="Hibbett D.S."/>
        </authorList>
    </citation>
    <scope>NUCLEOTIDE SEQUENCE</scope>
    <source>
        <strain evidence="9">FP-58527</strain>
    </source>
</reference>
<keyword evidence="5 7" id="KW-0378">Hydrolase</keyword>
<dbReference type="PROSITE" id="PS00560">
    <property type="entry name" value="CARBOXYPEPT_SER_HIS"/>
    <property type="match status" value="1"/>
</dbReference>
<keyword evidence="2 7" id="KW-0121">Carboxypeptidase</keyword>
<dbReference type="SUPFAM" id="SSF53474">
    <property type="entry name" value="alpha/beta-Hydrolases"/>
    <property type="match status" value="1"/>
</dbReference>
<protein>
    <recommendedName>
        <fullName evidence="7">Carboxypeptidase</fullName>
        <ecNumber evidence="7">3.4.16.-</ecNumber>
    </recommendedName>
</protein>
<dbReference type="Pfam" id="PF00450">
    <property type="entry name" value="Peptidase_S10"/>
    <property type="match status" value="1"/>
</dbReference>
<comment type="similarity">
    <text evidence="1 7">Belongs to the peptidase S10 family.</text>
</comment>
<dbReference type="HOGENOM" id="CLU_008523_10_4_1"/>
<proteinExistence type="inferred from homology"/>
<name>S8E039_FOMSC</name>
<evidence type="ECO:0000313" key="9">
    <source>
        <dbReference type="Proteomes" id="UP000015241"/>
    </source>
</evidence>
<evidence type="ECO:0000256" key="5">
    <source>
        <dbReference type="ARBA" id="ARBA00022801"/>
    </source>
</evidence>
<evidence type="ECO:0000256" key="1">
    <source>
        <dbReference type="ARBA" id="ARBA00009431"/>
    </source>
</evidence>
<dbReference type="GO" id="GO:0000324">
    <property type="term" value="C:fungal-type vacuole"/>
    <property type="evidence" value="ECO:0007669"/>
    <property type="project" value="TreeGrafter"/>
</dbReference>
<keyword evidence="9" id="KW-1185">Reference proteome</keyword>
<organism evidence="8 9">
    <name type="scientific">Fomitopsis schrenkii</name>
    <name type="common">Brown rot fungus</name>
    <dbReference type="NCBI Taxonomy" id="2126942"/>
    <lineage>
        <taxon>Eukaryota</taxon>
        <taxon>Fungi</taxon>
        <taxon>Dikarya</taxon>
        <taxon>Basidiomycota</taxon>
        <taxon>Agaricomycotina</taxon>
        <taxon>Agaricomycetes</taxon>
        <taxon>Polyporales</taxon>
        <taxon>Fomitopsis</taxon>
    </lineage>
</organism>
<dbReference type="OrthoDB" id="443318at2759"/>
<dbReference type="PANTHER" id="PTHR11802:SF113">
    <property type="entry name" value="SERINE CARBOXYPEPTIDASE CTSA-4.1"/>
    <property type="match status" value="1"/>
</dbReference>